<evidence type="ECO:0000256" key="5">
    <source>
        <dbReference type="ARBA" id="ARBA00023237"/>
    </source>
</evidence>
<dbReference type="Gene3D" id="1.25.40.390">
    <property type="match status" value="1"/>
</dbReference>
<proteinExistence type="inferred from homology"/>
<evidence type="ECO:0000313" key="9">
    <source>
        <dbReference type="EMBL" id="QHT70515.1"/>
    </source>
</evidence>
<dbReference type="EMBL" id="CP048222">
    <property type="protein sequence ID" value="QHT70515.1"/>
    <property type="molecule type" value="Genomic_DNA"/>
</dbReference>
<dbReference type="InterPro" id="IPR011990">
    <property type="entry name" value="TPR-like_helical_dom_sf"/>
</dbReference>
<evidence type="ECO:0000256" key="2">
    <source>
        <dbReference type="ARBA" id="ARBA00006275"/>
    </source>
</evidence>
<organism evidence="9 10">
    <name type="scientific">Rhodocytophaga rosea</name>
    <dbReference type="NCBI Taxonomy" id="2704465"/>
    <lineage>
        <taxon>Bacteria</taxon>
        <taxon>Pseudomonadati</taxon>
        <taxon>Bacteroidota</taxon>
        <taxon>Cytophagia</taxon>
        <taxon>Cytophagales</taxon>
        <taxon>Rhodocytophagaceae</taxon>
        <taxon>Rhodocytophaga</taxon>
    </lineage>
</organism>
<gene>
    <name evidence="9" type="ORF">GXP67_29620</name>
</gene>
<keyword evidence="5" id="KW-0998">Cell outer membrane</keyword>
<feature type="signal peptide" evidence="6">
    <location>
        <begin position="1"/>
        <end position="20"/>
    </location>
</feature>
<protein>
    <submittedName>
        <fullName evidence="9">RagB/SusD family nutrient uptake outer membrane protein</fullName>
    </submittedName>
</protein>
<feature type="domain" description="RagB/SusD" evidence="7">
    <location>
        <begin position="280"/>
        <end position="579"/>
    </location>
</feature>
<keyword evidence="3 6" id="KW-0732">Signal</keyword>
<dbReference type="InterPro" id="IPR012944">
    <property type="entry name" value="SusD_RagB_dom"/>
</dbReference>
<name>A0A6C0GR02_9BACT</name>
<dbReference type="Pfam" id="PF14322">
    <property type="entry name" value="SusD-like_3"/>
    <property type="match status" value="1"/>
</dbReference>
<keyword evidence="10" id="KW-1185">Reference proteome</keyword>
<accession>A0A6C0GR02</accession>
<feature type="chain" id="PRO_5025396430" evidence="6">
    <location>
        <begin position="21"/>
        <end position="579"/>
    </location>
</feature>
<dbReference type="RefSeq" id="WP_162446492.1">
    <property type="nucleotide sequence ID" value="NZ_CP048222.1"/>
</dbReference>
<reference evidence="9 10" key="1">
    <citation type="submission" date="2020-01" db="EMBL/GenBank/DDBJ databases">
        <authorList>
            <person name="Kim M.K."/>
        </authorList>
    </citation>
    <scope>NUCLEOTIDE SEQUENCE [LARGE SCALE GENOMIC DNA]</scope>
    <source>
        <strain evidence="9 10">172606-1</strain>
    </source>
</reference>
<evidence type="ECO:0000256" key="3">
    <source>
        <dbReference type="ARBA" id="ARBA00022729"/>
    </source>
</evidence>
<dbReference type="AlphaFoldDB" id="A0A6C0GR02"/>
<evidence type="ECO:0000313" key="10">
    <source>
        <dbReference type="Proteomes" id="UP000480178"/>
    </source>
</evidence>
<dbReference type="SUPFAM" id="SSF48452">
    <property type="entry name" value="TPR-like"/>
    <property type="match status" value="1"/>
</dbReference>
<keyword evidence="4" id="KW-0472">Membrane</keyword>
<feature type="domain" description="SusD-like N-terminal" evidence="8">
    <location>
        <begin position="101"/>
        <end position="230"/>
    </location>
</feature>
<evidence type="ECO:0000256" key="6">
    <source>
        <dbReference type="SAM" id="SignalP"/>
    </source>
</evidence>
<dbReference type="Pfam" id="PF07980">
    <property type="entry name" value="SusD_RagB"/>
    <property type="match status" value="1"/>
</dbReference>
<evidence type="ECO:0000259" key="8">
    <source>
        <dbReference type="Pfam" id="PF14322"/>
    </source>
</evidence>
<evidence type="ECO:0000256" key="1">
    <source>
        <dbReference type="ARBA" id="ARBA00004442"/>
    </source>
</evidence>
<evidence type="ECO:0000256" key="4">
    <source>
        <dbReference type="ARBA" id="ARBA00023136"/>
    </source>
</evidence>
<dbReference type="Proteomes" id="UP000480178">
    <property type="component" value="Chromosome"/>
</dbReference>
<dbReference type="GO" id="GO:0009279">
    <property type="term" value="C:cell outer membrane"/>
    <property type="evidence" value="ECO:0007669"/>
    <property type="project" value="UniProtKB-SubCell"/>
</dbReference>
<sequence length="579" mass="63663">MKKMTLIASLAITGMLIANSCGDKFLERPPQGRYDDKALQNSTGVEGLLVGAYGALDGIPVAGDGWFGAVSNWVFGGIASDDAYKGTDAGDQPEQTFIERYVWLPTNNHVRGKWSTLFNGVARTNTVLQFLPQAKDISADRAAQITAEARFLRGVYHFEAKKIWKNIPYYDEVIYNAANPNSVKIPNTEDAWPKIEADFQAAISVLPESQAQPGRATKYAAMAMLAKCYMYQGFDVASGAPNSAKLTAAKALLDQVIASGKYSLTDTYHENFSAGSRNNKESVFEVQYSLTSAADGGGNQGDGLAWPYNNGPGGCCGFYQPAQNLVNAHKTDAATGLPLITTFNDVDVTSDEGVNSNQAFTPYAGTLDSRLDWSVGRRGIPYLDWGIHAGKDWVRDQAYAGPYSPKKHIAEKKYSGVAGWQNLNANNFRMIRYAHILLWAAECEIEVGSLDKARDYINQVRTRAANPAGFVKKDDGSAAANYKVGLYDSFATKEIARDAVRFEERIEFAMEGTRFFDLVRWGVAAETLNKYLEKERLRRSYLNGAQFKKGTHEYYPIPQQEIVNTTVAGKPTLVQNPGY</sequence>
<comment type="subcellular location">
    <subcellularLocation>
        <location evidence="1">Cell outer membrane</location>
    </subcellularLocation>
</comment>
<evidence type="ECO:0000259" key="7">
    <source>
        <dbReference type="Pfam" id="PF07980"/>
    </source>
</evidence>
<comment type="similarity">
    <text evidence="2">Belongs to the SusD family.</text>
</comment>
<dbReference type="InterPro" id="IPR033985">
    <property type="entry name" value="SusD-like_N"/>
</dbReference>
<dbReference type="KEGG" id="rhoz:GXP67_29620"/>